<dbReference type="EMBL" id="LPUX01000044">
    <property type="protein sequence ID" value="OAP44097.1"/>
    <property type="molecule type" value="Genomic_DNA"/>
</dbReference>
<name>A0A178Y9H7_9HYPH</name>
<organism evidence="1 2">
    <name type="scientific">Sinorhizobium glycinis</name>
    <dbReference type="NCBI Taxonomy" id="1472378"/>
    <lineage>
        <taxon>Bacteria</taxon>
        <taxon>Pseudomonadati</taxon>
        <taxon>Pseudomonadota</taxon>
        <taxon>Alphaproteobacteria</taxon>
        <taxon>Hyphomicrobiales</taxon>
        <taxon>Rhizobiaceae</taxon>
        <taxon>Sinorhizobium/Ensifer group</taxon>
        <taxon>Sinorhizobium</taxon>
    </lineage>
</organism>
<accession>A0A178Y9H7</accession>
<reference evidence="1 2" key="1">
    <citation type="journal article" date="2016" name="Int. J. Syst. Evol. Microbiol.">
        <title>Ensifer glycinis sp. nov., an novel rhizobial species associated with Glycine spp.</title>
        <authorList>
            <person name="Yan H."/>
            <person name="Yan J."/>
            <person name="Sui X.H."/>
            <person name="Wang E.T."/>
            <person name="Chen W.X."/>
            <person name="Zhang X.X."/>
            <person name="Chen W.F."/>
        </authorList>
    </citation>
    <scope>NUCLEOTIDE SEQUENCE [LARGE SCALE GENOMIC DNA]</scope>
    <source>
        <strain evidence="1 2">CCBAU 23380</strain>
    </source>
</reference>
<evidence type="ECO:0000313" key="2">
    <source>
        <dbReference type="Proteomes" id="UP000094025"/>
    </source>
</evidence>
<proteinExistence type="predicted"/>
<dbReference type="Proteomes" id="UP000094025">
    <property type="component" value="Unassembled WGS sequence"/>
</dbReference>
<keyword evidence="2" id="KW-1185">Reference proteome</keyword>
<sequence length="66" mass="7521">MKGAHDDIASCIRVLDQVGIDPHRRFVHVEGALNAMVLPFVDGLQRGIRPSFRQSRVFRRQLPALR</sequence>
<gene>
    <name evidence="1" type="ORF">AU381_21065</name>
</gene>
<evidence type="ECO:0000313" key="1">
    <source>
        <dbReference type="EMBL" id="OAP44097.1"/>
    </source>
</evidence>
<dbReference type="AlphaFoldDB" id="A0A178Y9H7"/>
<protein>
    <submittedName>
        <fullName evidence="1">Uncharacterized protein</fullName>
    </submittedName>
</protein>
<comment type="caution">
    <text evidence="1">The sequence shown here is derived from an EMBL/GenBank/DDBJ whole genome shotgun (WGS) entry which is preliminary data.</text>
</comment>